<sequence>MSTTTTDAFFLALAASTPLPTPESAKQPVAPEPTALHRGRRPQTRSQTSTLPKALKLQLHLKLDFPPPVLPHSSKKRKPNFTIFVDADASTSTSPSTHIPATPLFTPKRSKTSTPRTPLSDRTYSSNSTPAPSPRLPDTPFTLSSADPYWEDIENYSVGSRTGMISPAATSTATSSSSSPLVSSSSSSSLALSWISTGAAASGEFASTFTSTTRSLRPRTNPSSSPSNLLPPVNMLVYNMLGLNSWRVSSDAIASAYRRRAATLHPDKAAPWERELANLTMQQLNAAKELLMDRRARGKYHRDGVVPWVV</sequence>
<accession>R0IU29</accession>
<dbReference type="SUPFAM" id="SSF46565">
    <property type="entry name" value="Chaperone J-domain"/>
    <property type="match status" value="1"/>
</dbReference>
<reference evidence="3 4" key="1">
    <citation type="journal article" date="2012" name="PLoS Pathog.">
        <title>Diverse lifestyles and strategies of plant pathogenesis encoded in the genomes of eighteen Dothideomycetes fungi.</title>
        <authorList>
            <person name="Ohm R.A."/>
            <person name="Feau N."/>
            <person name="Henrissat B."/>
            <person name="Schoch C.L."/>
            <person name="Horwitz B.A."/>
            <person name="Barry K.W."/>
            <person name="Condon B.J."/>
            <person name="Copeland A.C."/>
            <person name="Dhillon B."/>
            <person name="Glaser F."/>
            <person name="Hesse C.N."/>
            <person name="Kosti I."/>
            <person name="LaButti K."/>
            <person name="Lindquist E.A."/>
            <person name="Lucas S."/>
            <person name="Salamov A.A."/>
            <person name="Bradshaw R.E."/>
            <person name="Ciuffetti L."/>
            <person name="Hamelin R.C."/>
            <person name="Kema G.H.J."/>
            <person name="Lawrence C."/>
            <person name="Scott J.A."/>
            <person name="Spatafora J.W."/>
            <person name="Turgeon B.G."/>
            <person name="de Wit P.J.G.M."/>
            <person name="Zhong S."/>
            <person name="Goodwin S.B."/>
            <person name="Grigoriev I.V."/>
        </authorList>
    </citation>
    <scope>NUCLEOTIDE SEQUENCE [LARGE SCALE GENOMIC DNA]</scope>
    <source>
        <strain evidence="4">28A</strain>
    </source>
</reference>
<proteinExistence type="predicted"/>
<gene>
    <name evidence="3" type="ORF">SETTUDRAFT_38969</name>
</gene>
<dbReference type="Proteomes" id="UP000016935">
    <property type="component" value="Unassembled WGS sequence"/>
</dbReference>
<reference evidence="3 4" key="2">
    <citation type="journal article" date="2013" name="PLoS Genet.">
        <title>Comparative genome structure, secondary metabolite, and effector coding capacity across Cochliobolus pathogens.</title>
        <authorList>
            <person name="Condon B.J."/>
            <person name="Leng Y."/>
            <person name="Wu D."/>
            <person name="Bushley K.E."/>
            <person name="Ohm R.A."/>
            <person name="Otillar R."/>
            <person name="Martin J."/>
            <person name="Schackwitz W."/>
            <person name="Grimwood J."/>
            <person name="MohdZainudin N."/>
            <person name="Xue C."/>
            <person name="Wang R."/>
            <person name="Manning V.A."/>
            <person name="Dhillon B."/>
            <person name="Tu Z.J."/>
            <person name="Steffenson B.J."/>
            <person name="Salamov A."/>
            <person name="Sun H."/>
            <person name="Lowry S."/>
            <person name="LaButti K."/>
            <person name="Han J."/>
            <person name="Copeland A."/>
            <person name="Lindquist E."/>
            <person name="Barry K."/>
            <person name="Schmutz J."/>
            <person name="Baker S.E."/>
            <person name="Ciuffetti L.M."/>
            <person name="Grigoriev I.V."/>
            <person name="Zhong S."/>
            <person name="Turgeon B.G."/>
        </authorList>
    </citation>
    <scope>NUCLEOTIDE SEQUENCE [LARGE SCALE GENOMIC DNA]</scope>
    <source>
        <strain evidence="4">28A</strain>
    </source>
</reference>
<evidence type="ECO:0000256" key="1">
    <source>
        <dbReference type="SAM" id="MobiDB-lite"/>
    </source>
</evidence>
<dbReference type="EMBL" id="KB908548">
    <property type="protein sequence ID" value="EOA88310.1"/>
    <property type="molecule type" value="Genomic_DNA"/>
</dbReference>
<evidence type="ECO:0000259" key="2">
    <source>
        <dbReference type="PROSITE" id="PS50076"/>
    </source>
</evidence>
<evidence type="ECO:0000313" key="3">
    <source>
        <dbReference type="EMBL" id="EOA88310.1"/>
    </source>
</evidence>
<dbReference type="Pfam" id="PF00226">
    <property type="entry name" value="DnaJ"/>
    <property type="match status" value="1"/>
</dbReference>
<dbReference type="PROSITE" id="PS50076">
    <property type="entry name" value="DNAJ_2"/>
    <property type="match status" value="1"/>
</dbReference>
<dbReference type="GeneID" id="19404428"/>
<dbReference type="CDD" id="cd06257">
    <property type="entry name" value="DnaJ"/>
    <property type="match status" value="1"/>
</dbReference>
<dbReference type="RefSeq" id="XP_008024119.1">
    <property type="nucleotide sequence ID" value="XM_008025928.1"/>
</dbReference>
<dbReference type="Gene3D" id="1.10.287.110">
    <property type="entry name" value="DnaJ domain"/>
    <property type="match status" value="1"/>
</dbReference>
<feature type="region of interest" description="Disordered" evidence="1">
    <location>
        <begin position="14"/>
        <end position="51"/>
    </location>
</feature>
<protein>
    <recommendedName>
        <fullName evidence="2">J domain-containing protein</fullName>
    </recommendedName>
</protein>
<dbReference type="eggNOG" id="ENOG502RQG9">
    <property type="taxonomic scope" value="Eukaryota"/>
</dbReference>
<feature type="region of interest" description="Disordered" evidence="1">
    <location>
        <begin position="89"/>
        <end position="144"/>
    </location>
</feature>
<organism evidence="3 4">
    <name type="scientific">Exserohilum turcicum (strain 28A)</name>
    <name type="common">Northern leaf blight fungus</name>
    <name type="synonym">Setosphaeria turcica</name>
    <dbReference type="NCBI Taxonomy" id="671987"/>
    <lineage>
        <taxon>Eukaryota</taxon>
        <taxon>Fungi</taxon>
        <taxon>Dikarya</taxon>
        <taxon>Ascomycota</taxon>
        <taxon>Pezizomycotina</taxon>
        <taxon>Dothideomycetes</taxon>
        <taxon>Pleosporomycetidae</taxon>
        <taxon>Pleosporales</taxon>
        <taxon>Pleosporineae</taxon>
        <taxon>Pleosporaceae</taxon>
        <taxon>Exserohilum</taxon>
    </lineage>
</organism>
<feature type="domain" description="J" evidence="2">
    <location>
        <begin position="236"/>
        <end position="304"/>
    </location>
</feature>
<dbReference type="SMART" id="SM00271">
    <property type="entry name" value="DnaJ"/>
    <property type="match status" value="1"/>
</dbReference>
<dbReference type="AlphaFoldDB" id="R0IU29"/>
<feature type="compositionally biased region" description="Polar residues" evidence="1">
    <location>
        <begin position="112"/>
        <end position="130"/>
    </location>
</feature>
<dbReference type="OrthoDB" id="10250354at2759"/>
<dbReference type="STRING" id="671987.R0IU29"/>
<dbReference type="InterPro" id="IPR036869">
    <property type="entry name" value="J_dom_sf"/>
</dbReference>
<keyword evidence="4" id="KW-1185">Reference proteome</keyword>
<dbReference type="InterPro" id="IPR001623">
    <property type="entry name" value="DnaJ_domain"/>
</dbReference>
<name>R0IU29_EXST2</name>
<evidence type="ECO:0000313" key="4">
    <source>
        <dbReference type="Proteomes" id="UP000016935"/>
    </source>
</evidence>
<dbReference type="HOGENOM" id="CLU_1011904_0_0_1"/>